<evidence type="ECO:0000256" key="4">
    <source>
        <dbReference type="ARBA" id="ARBA00022603"/>
    </source>
</evidence>
<feature type="domain" description="SAM-dependent MTase RsmB/NOP-type" evidence="11">
    <location>
        <begin position="278"/>
        <end position="573"/>
    </location>
</feature>
<evidence type="ECO:0000256" key="2">
    <source>
        <dbReference type="ARBA" id="ARBA00007494"/>
    </source>
</evidence>
<dbReference type="SUPFAM" id="SSF53335">
    <property type="entry name" value="S-adenosyl-L-methionine-dependent methyltransferases"/>
    <property type="match status" value="1"/>
</dbReference>
<dbReference type="InterPro" id="IPR049560">
    <property type="entry name" value="MeTrfase_RsmB-F_NOP2_cat"/>
</dbReference>
<keyword evidence="3" id="KW-0690">Ribosome biogenesis</keyword>
<keyword evidence="6 9" id="KW-0949">S-adenosyl-L-methionine</keyword>
<dbReference type="InterPro" id="IPR023267">
    <property type="entry name" value="RCMT"/>
</dbReference>
<keyword evidence="4 9" id="KW-0489">Methyltransferase</keyword>
<feature type="binding site" evidence="9">
    <location>
        <position position="421"/>
    </location>
    <ligand>
        <name>S-adenosyl-L-methionine</name>
        <dbReference type="ChEBI" id="CHEBI:59789"/>
    </ligand>
</feature>
<feature type="binding site" evidence="9">
    <location>
        <begin position="370"/>
        <end position="376"/>
    </location>
    <ligand>
        <name>S-adenosyl-L-methionine</name>
        <dbReference type="ChEBI" id="CHEBI:59789"/>
    </ligand>
</feature>
<keyword evidence="13" id="KW-1185">Reference proteome</keyword>
<dbReference type="EMBL" id="VWZA01000300">
    <property type="protein sequence ID" value="NXF45840.1"/>
    <property type="molecule type" value="Genomic_DNA"/>
</dbReference>
<feature type="binding site" evidence="9">
    <location>
        <position position="446"/>
    </location>
    <ligand>
        <name>S-adenosyl-L-methionine</name>
        <dbReference type="ChEBI" id="CHEBI:59789"/>
    </ligand>
</feature>
<dbReference type="GO" id="GO:0070475">
    <property type="term" value="P:rRNA base methylation"/>
    <property type="evidence" value="ECO:0007669"/>
    <property type="project" value="TreeGrafter"/>
</dbReference>
<dbReference type="Pfam" id="PF01189">
    <property type="entry name" value="Methyltr_RsmB-F"/>
    <property type="match status" value="1"/>
</dbReference>
<evidence type="ECO:0000256" key="10">
    <source>
        <dbReference type="SAM" id="MobiDB-lite"/>
    </source>
</evidence>
<evidence type="ECO:0000256" key="5">
    <source>
        <dbReference type="ARBA" id="ARBA00022679"/>
    </source>
</evidence>
<dbReference type="AlphaFoldDB" id="A0A7K8TW47"/>
<feature type="non-terminal residue" evidence="12">
    <location>
        <position position="1"/>
    </location>
</feature>
<dbReference type="GO" id="GO:0005730">
    <property type="term" value="C:nucleolus"/>
    <property type="evidence" value="ECO:0007669"/>
    <property type="project" value="UniProtKB-SubCell"/>
</dbReference>
<dbReference type="InterPro" id="IPR029063">
    <property type="entry name" value="SAM-dependent_MTases_sf"/>
</dbReference>
<feature type="compositionally biased region" description="Acidic residues" evidence="10">
    <location>
        <begin position="96"/>
        <end position="119"/>
    </location>
</feature>
<dbReference type="OrthoDB" id="427002at2759"/>
<feature type="non-terminal residue" evidence="12">
    <location>
        <position position="639"/>
    </location>
</feature>
<comment type="caution">
    <text evidence="12">The sequence shown here is derived from an EMBL/GenBank/DDBJ whole genome shotgun (WGS) entry which is preliminary data.</text>
</comment>
<evidence type="ECO:0000256" key="1">
    <source>
        <dbReference type="ARBA" id="ARBA00004604"/>
    </source>
</evidence>
<keyword evidence="7 9" id="KW-0694">RNA-binding</keyword>
<evidence type="ECO:0000256" key="9">
    <source>
        <dbReference type="PROSITE-ProRule" id="PRU01023"/>
    </source>
</evidence>
<feature type="compositionally biased region" description="Basic and acidic residues" evidence="10">
    <location>
        <begin position="159"/>
        <end position="169"/>
    </location>
</feature>
<feature type="binding site" evidence="9">
    <location>
        <position position="394"/>
    </location>
    <ligand>
        <name>S-adenosyl-L-methionine</name>
        <dbReference type="ChEBI" id="CHEBI:59789"/>
    </ligand>
</feature>
<dbReference type="Gene3D" id="3.30.70.1170">
    <property type="entry name" value="Sun protein, domain 3"/>
    <property type="match status" value="1"/>
</dbReference>
<feature type="region of interest" description="Disordered" evidence="10">
    <location>
        <begin position="1"/>
        <end position="173"/>
    </location>
</feature>
<feature type="compositionally biased region" description="Basic and acidic residues" evidence="10">
    <location>
        <begin position="608"/>
        <end position="618"/>
    </location>
</feature>
<dbReference type="InterPro" id="IPR011023">
    <property type="entry name" value="Nop2p"/>
</dbReference>
<evidence type="ECO:0000313" key="12">
    <source>
        <dbReference type="EMBL" id="NXF45840.1"/>
    </source>
</evidence>
<evidence type="ECO:0000256" key="3">
    <source>
        <dbReference type="ARBA" id="ARBA00022517"/>
    </source>
</evidence>
<dbReference type="PROSITE" id="PS01153">
    <property type="entry name" value="NOL1_NOP2_SUN"/>
    <property type="match status" value="1"/>
</dbReference>
<proteinExistence type="inferred from homology"/>
<dbReference type="CDD" id="cd02440">
    <property type="entry name" value="AdoMet_MTases"/>
    <property type="match status" value="1"/>
</dbReference>
<dbReference type="Proteomes" id="UP000569728">
    <property type="component" value="Unassembled WGS sequence"/>
</dbReference>
<reference evidence="12 13" key="1">
    <citation type="submission" date="2019-09" db="EMBL/GenBank/DDBJ databases">
        <title>Bird 10,000 Genomes (B10K) Project - Family phase.</title>
        <authorList>
            <person name="Zhang G."/>
        </authorList>
    </citation>
    <scope>NUCLEOTIDE SEQUENCE [LARGE SCALE GENOMIC DNA]</scope>
    <source>
        <strain evidence="12">B10K-CU-031-11</strain>
        <tissue evidence="12">Muscle</tissue>
    </source>
</reference>
<gene>
    <name evidence="12" type="primary">Nop2_0</name>
    <name evidence="12" type="ORF">OCEOCE_R00076</name>
</gene>
<feature type="compositionally biased region" description="Basic residues" evidence="10">
    <location>
        <begin position="10"/>
        <end position="22"/>
    </location>
</feature>
<feature type="compositionally biased region" description="Basic and acidic residues" evidence="10">
    <location>
        <begin position="137"/>
        <end position="148"/>
    </location>
</feature>
<name>A0A7K8TW47_OCEOC</name>
<accession>A0A7K8TW47</accession>
<comment type="similarity">
    <text evidence="2 9">Belongs to the class I-like SAM-binding methyltransferase superfamily. RsmB/NOP family.</text>
</comment>
<evidence type="ECO:0000256" key="6">
    <source>
        <dbReference type="ARBA" id="ARBA00022691"/>
    </source>
</evidence>
<dbReference type="NCBIfam" id="TIGR00446">
    <property type="entry name" value="nop2p"/>
    <property type="match status" value="1"/>
</dbReference>
<evidence type="ECO:0000256" key="8">
    <source>
        <dbReference type="ARBA" id="ARBA00023242"/>
    </source>
</evidence>
<evidence type="ECO:0000256" key="7">
    <source>
        <dbReference type="ARBA" id="ARBA00022884"/>
    </source>
</evidence>
<dbReference type="PRINTS" id="PR02008">
    <property type="entry name" value="RCMTFAMILY"/>
</dbReference>
<dbReference type="Gene3D" id="3.40.50.150">
    <property type="entry name" value="Vaccinia Virus protein VP39"/>
    <property type="match status" value="1"/>
</dbReference>
<dbReference type="FunFam" id="3.30.70.1170:FF:000001">
    <property type="entry name" value="Ribosomal RNA methyltransferase Nop2"/>
    <property type="match status" value="1"/>
</dbReference>
<dbReference type="PROSITE" id="PS51686">
    <property type="entry name" value="SAM_MT_RSMB_NOP"/>
    <property type="match status" value="1"/>
</dbReference>
<feature type="compositionally biased region" description="Acidic residues" evidence="10">
    <location>
        <begin position="149"/>
        <end position="158"/>
    </location>
</feature>
<dbReference type="GO" id="GO:0009383">
    <property type="term" value="F:rRNA (cytosine-C5-)-methyltransferase activity"/>
    <property type="evidence" value="ECO:0007669"/>
    <property type="project" value="TreeGrafter"/>
</dbReference>
<comment type="subcellular location">
    <subcellularLocation>
        <location evidence="1">Nucleus</location>
        <location evidence="1">Nucleolus</location>
    </subcellularLocation>
</comment>
<sequence length="639" mass="71427">MGRKLDPSRKEKRGPGRKARKQRGAEVELARFLPPGKSGPLRPGAVSRRPVPKRALKAAGQTPRGRSGFSDGNSKWLAPAKAKKVPSKGNNVELSSDGEVEEGSWEMEEEDGSSEEMVDDYGASSSEEEELLPIEKAALKQKSDRGGVSEDDSEEEEEASRQKMGHKEEESPDLQLNLDIDEQFKLPTNEQIERENILFMHSLMVFLPAEPPDLHIIHQRIKGNMEVLQDFVVKREEGRTRQEYLTLLRRDMAAYYSYSDFLLMKLMDIFPLPELINFLEANEVPRPVTIRTNTLKTRRRDLAQALINRGVNLDPLGKWSKTGLVIYDSSVPIGATPEYLAGHYMLQGASSLLPVMALAPQENERILDMCCAPGGKTSYIAQLMKNTGMILANDSNAERLRSVVGNLHRLGVTNAVVSNCDGRQFPKVCSCLLWDVLGGFDRVLLDAPCSGTGVISKDPAVKTNKDEKDILRCAHLQKELILSAIDSVNAASETGGYIVYCTCSIMVEENEWVVDYALKKRNVRLVATGLDFGKEGFTRFKDRRFHPSLKSTRRFYPHTHNMDGFFIAKFKKFSNAIPQVQKESAVEAATPSAVPDTVMEPQPKKKKLEGSKVDKEQKLPQPALKKRHSLQAQRRPLKA</sequence>
<dbReference type="GO" id="GO:0000470">
    <property type="term" value="P:maturation of LSU-rRNA"/>
    <property type="evidence" value="ECO:0007669"/>
    <property type="project" value="TreeGrafter"/>
</dbReference>
<keyword evidence="8" id="KW-0539">Nucleus</keyword>
<dbReference type="InterPro" id="IPR001678">
    <property type="entry name" value="MeTrfase_RsmB-F_NOP2_dom"/>
</dbReference>
<dbReference type="InterPro" id="IPR054728">
    <property type="entry name" value="RsmB-like_ferredoxin"/>
</dbReference>
<keyword evidence="5 9" id="KW-0808">Transferase</keyword>
<dbReference type="PRINTS" id="PR02012">
    <property type="entry name" value="RCMTNOP2"/>
</dbReference>
<dbReference type="Pfam" id="PF22458">
    <property type="entry name" value="RsmF-B_ferredox"/>
    <property type="match status" value="1"/>
</dbReference>
<feature type="region of interest" description="Disordered" evidence="10">
    <location>
        <begin position="587"/>
        <end position="639"/>
    </location>
</feature>
<evidence type="ECO:0000259" key="11">
    <source>
        <dbReference type="PROSITE" id="PS51686"/>
    </source>
</evidence>
<protein>
    <submittedName>
        <fullName evidence="12">NOP2 methyltransferase</fullName>
    </submittedName>
</protein>
<dbReference type="PANTHER" id="PTHR22807:SF30">
    <property type="entry name" value="28S RRNA (CYTOSINE(4447)-C(5))-METHYLTRANSFERASE-RELATED"/>
    <property type="match status" value="1"/>
</dbReference>
<dbReference type="PANTHER" id="PTHR22807">
    <property type="entry name" value="NOP2 YEAST -RELATED NOL1/NOP2/FMU SUN DOMAIN-CONTAINING"/>
    <property type="match status" value="1"/>
</dbReference>
<evidence type="ECO:0000313" key="13">
    <source>
        <dbReference type="Proteomes" id="UP000569728"/>
    </source>
</evidence>
<feature type="active site" description="Nucleophile" evidence="9">
    <location>
        <position position="503"/>
    </location>
</feature>
<dbReference type="GO" id="GO:0003723">
    <property type="term" value="F:RNA binding"/>
    <property type="evidence" value="ECO:0007669"/>
    <property type="project" value="UniProtKB-UniRule"/>
</dbReference>
<organism evidence="12 13">
    <name type="scientific">Oceanites oceanicus</name>
    <name type="common">Wilson's storm petrel</name>
    <name type="synonym">Procellaria oceanica</name>
    <dbReference type="NCBI Taxonomy" id="79653"/>
    <lineage>
        <taxon>Eukaryota</taxon>
        <taxon>Metazoa</taxon>
        <taxon>Chordata</taxon>
        <taxon>Craniata</taxon>
        <taxon>Vertebrata</taxon>
        <taxon>Euteleostomi</taxon>
        <taxon>Archelosauria</taxon>
        <taxon>Archosauria</taxon>
        <taxon>Dinosauria</taxon>
        <taxon>Saurischia</taxon>
        <taxon>Theropoda</taxon>
        <taxon>Coelurosauria</taxon>
        <taxon>Aves</taxon>
        <taxon>Neognathae</taxon>
        <taxon>Neoaves</taxon>
        <taxon>Aequornithes</taxon>
        <taxon>Procellariiformes</taxon>
        <taxon>Hydrobatidae</taxon>
        <taxon>Oceanites</taxon>
    </lineage>
</organism>
<dbReference type="InterPro" id="IPR018314">
    <property type="entry name" value="RsmB/NOL1/NOP2-like_CS"/>
</dbReference>
<dbReference type="InterPro" id="IPR023273">
    <property type="entry name" value="RCMT_NOP2"/>
</dbReference>
<feature type="compositionally biased region" description="Basic residues" evidence="10">
    <location>
        <begin position="624"/>
        <end position="639"/>
    </location>
</feature>